<sequence>MNAKTEIGQSGFSIGFVLEKLRDSGQTNCVLENLHSFESNDITGGAAFFSEIYSVKFNWKFGIKPERVVLKASFFFSNLKVENLKIPKLIGVEHLRKTNDDPEFMEVVKEKFAKHLERAHKLEGRVYNFYAHTSEKLKLPEFYYSSPYKHDANTGIIMMEDLTQWAKTVKLIPGFDNQQIENLFDELAKLHSVSLQDRSWTKAPEFVELPPANLFLQEMIEVIKKLLIIDEKRFHDLVPKIIKFCNEKTFYNAFHDDDKFGFPTILVHGDLWSSNVLWKIDSCGNSTSELAAIIDWQMAAQGNPGIDLSRALAMNTSAKYRRENTDRLLKFYLEKLEKYLGKPPPMNFSQLKNAYNYSLGFCAVFIGYGTPSYYNMESIVGDPADDSVKEELLERCSAILEDMLQRQITGILDKVDIRLHS</sequence>
<dbReference type="Proteomes" id="UP000887576">
    <property type="component" value="Unplaced"/>
</dbReference>
<dbReference type="WBParaSite" id="JU765_v2.g17122.t1">
    <property type="protein sequence ID" value="JU765_v2.g17122.t1"/>
    <property type="gene ID" value="JU765_v2.g17122"/>
</dbReference>
<name>A0AC34QKM4_9BILA</name>
<evidence type="ECO:0000313" key="2">
    <source>
        <dbReference type="WBParaSite" id="JU765_v2.g17122.t1"/>
    </source>
</evidence>
<accession>A0AC34QKM4</accession>
<protein>
    <submittedName>
        <fullName evidence="2">CHK kinase-like domain-containing protein</fullName>
    </submittedName>
</protein>
<reference evidence="2" key="1">
    <citation type="submission" date="2022-11" db="UniProtKB">
        <authorList>
            <consortium name="WormBaseParasite"/>
        </authorList>
    </citation>
    <scope>IDENTIFICATION</scope>
</reference>
<evidence type="ECO:0000313" key="1">
    <source>
        <dbReference type="Proteomes" id="UP000887576"/>
    </source>
</evidence>
<organism evidence="1 2">
    <name type="scientific">Panagrolaimus sp. JU765</name>
    <dbReference type="NCBI Taxonomy" id="591449"/>
    <lineage>
        <taxon>Eukaryota</taxon>
        <taxon>Metazoa</taxon>
        <taxon>Ecdysozoa</taxon>
        <taxon>Nematoda</taxon>
        <taxon>Chromadorea</taxon>
        <taxon>Rhabditida</taxon>
        <taxon>Tylenchina</taxon>
        <taxon>Panagrolaimomorpha</taxon>
        <taxon>Panagrolaimoidea</taxon>
        <taxon>Panagrolaimidae</taxon>
        <taxon>Panagrolaimus</taxon>
    </lineage>
</organism>
<proteinExistence type="predicted"/>